<reference evidence="4 5" key="1">
    <citation type="submission" date="2019-07" db="EMBL/GenBank/DDBJ databases">
        <authorList>
            <person name="Huq M.A."/>
        </authorList>
    </citation>
    <scope>NUCLEOTIDE SEQUENCE [LARGE SCALE GENOMIC DNA]</scope>
    <source>
        <strain evidence="4 5">MAH-3</strain>
    </source>
</reference>
<evidence type="ECO:0000313" key="5">
    <source>
        <dbReference type="Proteomes" id="UP000316008"/>
    </source>
</evidence>
<evidence type="ECO:0000256" key="2">
    <source>
        <dbReference type="SAM" id="SignalP"/>
    </source>
</evidence>
<dbReference type="Pfam" id="PF11617">
    <property type="entry name" value="Cu-binding_MopE"/>
    <property type="match status" value="6"/>
</dbReference>
<proteinExistence type="predicted"/>
<evidence type="ECO:0000256" key="1">
    <source>
        <dbReference type="ARBA" id="ARBA00022729"/>
    </source>
</evidence>
<comment type="caution">
    <text evidence="4">The sequence shown here is derived from an EMBL/GenBank/DDBJ whole genome shotgun (WGS) entry which is preliminary data.</text>
</comment>
<dbReference type="InterPro" id="IPR021655">
    <property type="entry name" value="Put_metal-bd"/>
</dbReference>
<dbReference type="Pfam" id="PF18962">
    <property type="entry name" value="Por_Secre_tail"/>
    <property type="match status" value="1"/>
</dbReference>
<dbReference type="OrthoDB" id="2972467at2"/>
<dbReference type="InterPro" id="IPR026444">
    <property type="entry name" value="Secre_tail"/>
</dbReference>
<dbReference type="RefSeq" id="WP_144334367.1">
    <property type="nucleotide sequence ID" value="NZ_VLPL01000010.1"/>
</dbReference>
<name>A0A556MJ60_9FLAO</name>
<feature type="domain" description="Secretion system C-terminal sorting" evidence="3">
    <location>
        <begin position="912"/>
        <end position="978"/>
    </location>
</feature>
<organism evidence="4 5">
    <name type="scientific">Fluviicola chungangensis</name>
    <dbReference type="NCBI Taxonomy" id="2597671"/>
    <lineage>
        <taxon>Bacteria</taxon>
        <taxon>Pseudomonadati</taxon>
        <taxon>Bacteroidota</taxon>
        <taxon>Flavobacteriia</taxon>
        <taxon>Flavobacteriales</taxon>
        <taxon>Crocinitomicaceae</taxon>
        <taxon>Fluviicola</taxon>
    </lineage>
</organism>
<dbReference type="Proteomes" id="UP000316008">
    <property type="component" value="Unassembled WGS sequence"/>
</dbReference>
<accession>A0A556MJ60</accession>
<feature type="chain" id="PRO_5022106568" evidence="2">
    <location>
        <begin position="21"/>
        <end position="986"/>
    </location>
</feature>
<sequence length="986" mass="103241">MKRLLLIPILFLACFGNAQIVDQFTYNGTLVTNGWSNHSGIVGQITTLTTPSDDGASLSYSGFAASSGNRIALNEANTEDINHSISGITGVGYLSFLLKVQNMNDLSTGGDYFIGFGGPGASPLVARTYIKTGVAPNTFQLGIQNTTSGTPTQSYVTAEYPVGTTVLVVVKYDNTTAPNMASLFVNPVIGGAEPTPSATNNSGTSTSFTNFATIYLREGGNTGNLEIDEIRAGSTWADVTPTGAVSCNTTNTISVSACESYTVPSNDETYNTSGVYHDTIPNAANCDSIITINLTIKNNTTATISPVACGSYTVPSNDETYMTSGTYMDTIPNAANCDSIITINLTITGSITYYEDFDTDGFGNPAVSQPGCAPIPGYVTNADDCDDTNSAITVGSTFYEDFDGDGLGNPAVTQIACSAPINYVSNGNDCDDSDNAIGAAQTYYEDLDGDMYGNPAVSQTTCTPPANYVLDNTDCNDNSNTVYPGATEIPNNGIDEDCDGSDLNTLGTVLGMYQFEGNDCAAPVVGVTTQPANASFGNYGATGSTLVCAAAANVFNYSGFNTTGTVDLTQYFNFTVTPSNCYEMDLNRIIFTHKTSGSGLTPIAHLRSSLDNFATDIATKQLPNSSYKTDTINLGAAFDNITSAIEFRWYITEIGQTGSTYRHDNVTVIGTINALPTQTYYADADGDSFGDPSVSVTDCSAPVGYVLDNTDCNDANAEEFPGAVWYADADGDGLGDAGSSQTACLQPANHVADNTDCNDNDDQIGAEEMYYVDADGDGFGDAADAGTASCTPVAGSVTNADDCDDTDDQVNPGATEVCDGFDNNCDGNIDEGFTQITYYEDADNDTYGDAGSTITDCTQPAGYVTNADDCDDTNAAINPGATDNTGNGIDENCDGVDGVLGIEESILANLNVYPNPGTSSVVLNMNNGWNGFQVTFASLDGKELVLTSVQKSANELEFNTDSLVPGVYIIRLTSASGTALVRWVKN</sequence>
<keyword evidence="5" id="KW-1185">Reference proteome</keyword>
<dbReference type="AlphaFoldDB" id="A0A556MJ60"/>
<evidence type="ECO:0000259" key="3">
    <source>
        <dbReference type="Pfam" id="PF18962"/>
    </source>
</evidence>
<evidence type="ECO:0000313" key="4">
    <source>
        <dbReference type="EMBL" id="TSJ39951.1"/>
    </source>
</evidence>
<keyword evidence="1 2" id="KW-0732">Signal</keyword>
<dbReference type="EMBL" id="VLPL01000010">
    <property type="protein sequence ID" value="TSJ39951.1"/>
    <property type="molecule type" value="Genomic_DNA"/>
</dbReference>
<feature type="signal peptide" evidence="2">
    <location>
        <begin position="1"/>
        <end position="20"/>
    </location>
</feature>
<dbReference type="NCBIfam" id="TIGR04183">
    <property type="entry name" value="Por_Secre_tail"/>
    <property type="match status" value="1"/>
</dbReference>
<protein>
    <submittedName>
        <fullName evidence="4">T9SS type A sorting domain-containing protein</fullName>
    </submittedName>
</protein>
<gene>
    <name evidence="4" type="ORF">FO442_16725</name>
</gene>